<evidence type="ECO:0000313" key="10">
    <source>
        <dbReference type="EMBL" id="MDQ0337649.1"/>
    </source>
</evidence>
<feature type="domain" description="Indole-3-glycerol phosphate synthase" evidence="9">
    <location>
        <begin position="2"/>
        <end position="255"/>
    </location>
</feature>
<sequence length="259" mass="28715">MLNAILDSKRDEIKQLSAKRANWLSSNEQRDIPRYPFLEALRAPRRSSALIAEVKKASPSKGVIRPDFHPVEIARAYQAAGADALSVLTDVTYFQGHPDYIRQIKEQVCLPVLRKDFIIDPLQIAESVALGADAILLIAKALPISSLVQLYREAEAAGLECLIEVASTEELEEVLEHLHPPLIGINNRDLSTFTTDPERTKSLLPYIPEDILVISESGINSPQVVKDLEAHGVSGFLVGEHFMRQDDIESAVRKLYGEA</sequence>
<evidence type="ECO:0000256" key="4">
    <source>
        <dbReference type="ARBA" id="ARBA00022793"/>
    </source>
</evidence>
<dbReference type="InterPro" id="IPR013798">
    <property type="entry name" value="Indole-3-glycerol_P_synth_dom"/>
</dbReference>
<gene>
    <name evidence="8" type="primary">trpC</name>
    <name evidence="10" type="ORF">J2S00_000419</name>
</gene>
<keyword evidence="5 8" id="KW-0822">Tryptophan biosynthesis</keyword>
<dbReference type="SUPFAM" id="SSF51366">
    <property type="entry name" value="Ribulose-phoshate binding barrel"/>
    <property type="match status" value="1"/>
</dbReference>
<comment type="caution">
    <text evidence="10">The sequence shown here is derived from an EMBL/GenBank/DDBJ whole genome shotgun (WGS) entry which is preliminary data.</text>
</comment>
<name>A0ABU0CML6_9BACI</name>
<evidence type="ECO:0000256" key="8">
    <source>
        <dbReference type="HAMAP-Rule" id="MF_00134"/>
    </source>
</evidence>
<dbReference type="InterPro" id="IPR001468">
    <property type="entry name" value="Indole-3-GlycerolPSynthase_CS"/>
</dbReference>
<evidence type="ECO:0000259" key="9">
    <source>
        <dbReference type="Pfam" id="PF00218"/>
    </source>
</evidence>
<evidence type="ECO:0000256" key="6">
    <source>
        <dbReference type="ARBA" id="ARBA00023141"/>
    </source>
</evidence>
<dbReference type="PANTHER" id="PTHR22854">
    <property type="entry name" value="TRYPTOPHAN BIOSYNTHESIS PROTEIN"/>
    <property type="match status" value="1"/>
</dbReference>
<evidence type="ECO:0000313" key="11">
    <source>
        <dbReference type="Proteomes" id="UP001232445"/>
    </source>
</evidence>
<dbReference type="InterPro" id="IPR013785">
    <property type="entry name" value="Aldolase_TIM"/>
</dbReference>
<dbReference type="PROSITE" id="PS00614">
    <property type="entry name" value="IGPS"/>
    <property type="match status" value="1"/>
</dbReference>
<dbReference type="RefSeq" id="WP_307334915.1">
    <property type="nucleotide sequence ID" value="NZ_JAUSUQ010000001.1"/>
</dbReference>
<accession>A0ABU0CML6</accession>
<evidence type="ECO:0000256" key="1">
    <source>
        <dbReference type="ARBA" id="ARBA00001633"/>
    </source>
</evidence>
<keyword evidence="11" id="KW-1185">Reference proteome</keyword>
<proteinExistence type="inferred from homology"/>
<evidence type="ECO:0000256" key="3">
    <source>
        <dbReference type="ARBA" id="ARBA00022605"/>
    </source>
</evidence>
<keyword evidence="4 8" id="KW-0210">Decarboxylase</keyword>
<keyword evidence="7 8" id="KW-0456">Lyase</keyword>
<keyword evidence="3 8" id="KW-0028">Amino-acid biosynthesis</keyword>
<evidence type="ECO:0000256" key="7">
    <source>
        <dbReference type="ARBA" id="ARBA00023239"/>
    </source>
</evidence>
<dbReference type="InterPro" id="IPR045186">
    <property type="entry name" value="Indole-3-glycerol_P_synth"/>
</dbReference>
<protein>
    <recommendedName>
        <fullName evidence="8">Indole-3-glycerol phosphate synthase</fullName>
        <shortName evidence="8">IGPS</shortName>
        <ecNumber evidence="8">4.1.1.48</ecNumber>
    </recommendedName>
</protein>
<comment type="catalytic activity">
    <reaction evidence="1 8">
        <text>1-(2-carboxyphenylamino)-1-deoxy-D-ribulose 5-phosphate + H(+) = (1S,2R)-1-C-(indol-3-yl)glycerol 3-phosphate + CO2 + H2O</text>
        <dbReference type="Rhea" id="RHEA:23476"/>
        <dbReference type="ChEBI" id="CHEBI:15377"/>
        <dbReference type="ChEBI" id="CHEBI:15378"/>
        <dbReference type="ChEBI" id="CHEBI:16526"/>
        <dbReference type="ChEBI" id="CHEBI:58613"/>
        <dbReference type="ChEBI" id="CHEBI:58866"/>
        <dbReference type="EC" id="4.1.1.48"/>
    </reaction>
</comment>
<dbReference type="GO" id="GO:0004425">
    <property type="term" value="F:indole-3-glycerol-phosphate synthase activity"/>
    <property type="evidence" value="ECO:0007669"/>
    <property type="project" value="UniProtKB-EC"/>
</dbReference>
<keyword evidence="6 8" id="KW-0057">Aromatic amino acid biosynthesis</keyword>
<dbReference type="HAMAP" id="MF_00134_B">
    <property type="entry name" value="IGPS_B"/>
    <property type="match status" value="1"/>
</dbReference>
<dbReference type="Gene3D" id="3.20.20.70">
    <property type="entry name" value="Aldolase class I"/>
    <property type="match status" value="1"/>
</dbReference>
<reference evidence="10 11" key="1">
    <citation type="submission" date="2023-07" db="EMBL/GenBank/DDBJ databases">
        <title>Genomic Encyclopedia of Type Strains, Phase IV (KMG-IV): sequencing the most valuable type-strain genomes for metagenomic binning, comparative biology and taxonomic classification.</title>
        <authorList>
            <person name="Goeker M."/>
        </authorList>
    </citation>
    <scope>NUCLEOTIDE SEQUENCE [LARGE SCALE GENOMIC DNA]</scope>
    <source>
        <strain evidence="10 11">DSM 17740</strain>
    </source>
</reference>
<organism evidence="10 11">
    <name type="scientific">Caldalkalibacillus uzonensis</name>
    <dbReference type="NCBI Taxonomy" id="353224"/>
    <lineage>
        <taxon>Bacteria</taxon>
        <taxon>Bacillati</taxon>
        <taxon>Bacillota</taxon>
        <taxon>Bacilli</taxon>
        <taxon>Bacillales</taxon>
        <taxon>Bacillaceae</taxon>
        <taxon>Caldalkalibacillus</taxon>
    </lineage>
</organism>
<comment type="similarity">
    <text evidence="8">Belongs to the TrpC family.</text>
</comment>
<dbReference type="PANTHER" id="PTHR22854:SF2">
    <property type="entry name" value="INDOLE-3-GLYCEROL-PHOSPHATE SYNTHASE"/>
    <property type="match status" value="1"/>
</dbReference>
<evidence type="ECO:0000256" key="5">
    <source>
        <dbReference type="ARBA" id="ARBA00022822"/>
    </source>
</evidence>
<dbReference type="NCBIfam" id="NF001377">
    <property type="entry name" value="PRK00278.2-4"/>
    <property type="match status" value="1"/>
</dbReference>
<evidence type="ECO:0000256" key="2">
    <source>
        <dbReference type="ARBA" id="ARBA00004696"/>
    </source>
</evidence>
<comment type="pathway">
    <text evidence="2 8">Amino-acid biosynthesis; L-tryptophan biosynthesis; L-tryptophan from chorismate: step 4/5.</text>
</comment>
<dbReference type="CDD" id="cd00331">
    <property type="entry name" value="IGPS"/>
    <property type="match status" value="1"/>
</dbReference>
<dbReference type="EMBL" id="JAUSUQ010000001">
    <property type="protein sequence ID" value="MDQ0337649.1"/>
    <property type="molecule type" value="Genomic_DNA"/>
</dbReference>
<dbReference type="Proteomes" id="UP001232445">
    <property type="component" value="Unassembled WGS sequence"/>
</dbReference>
<dbReference type="InterPro" id="IPR011060">
    <property type="entry name" value="RibuloseP-bd_barrel"/>
</dbReference>
<dbReference type="EC" id="4.1.1.48" evidence="8"/>
<dbReference type="Pfam" id="PF00218">
    <property type="entry name" value="IGPS"/>
    <property type="match status" value="1"/>
</dbReference>